<name>A0A383TGH1_9LACT</name>
<proteinExistence type="predicted"/>
<dbReference type="Proteomes" id="UP000262072">
    <property type="component" value="Unassembled WGS sequence"/>
</dbReference>
<dbReference type="OrthoDB" id="1648028at2"/>
<feature type="transmembrane region" description="Helical" evidence="4">
    <location>
        <begin position="12"/>
        <end position="33"/>
    </location>
</feature>
<evidence type="ECO:0000256" key="1">
    <source>
        <dbReference type="ARBA" id="ARBA00022801"/>
    </source>
</evidence>
<evidence type="ECO:0000256" key="3">
    <source>
        <dbReference type="SAM" id="MobiDB-lite"/>
    </source>
</evidence>
<keyword evidence="4" id="KW-0812">Transmembrane</keyword>
<sequence>MRRDKNKGNTRYILLFLMGMLVFLYPLFSNLYYDYYVLNLQRDEELAFANLELDEDATLDDADLVTIATDPEMTPLLDKNQDYLSTYNESLWNQSLSTVDPFGEGEITEDTVPKVSADYSSIFAYIDIPKINQTLPIYLGATDEHLAVGAAVIQGTSLPIGGNNTNSVISGHTGLVQKFFTDLPELAIGDTITITNRWETLHYRVTGNILIWPDQSEYLAVIPEKDMITLLTCYDGTTANDRFLIFAERWYPEGTVQTAGEQMEQASPESDDSETQIAAADETINPSESNSGTIDDPTSTETVTGAEPITETNSGTSPDSAPSYITTAEVQVKPWYMKLETYTISVAALLVIVLILNVRKRFKEK</sequence>
<evidence type="ECO:0000313" key="6">
    <source>
        <dbReference type="Proteomes" id="UP000262072"/>
    </source>
</evidence>
<dbReference type="Pfam" id="PF04203">
    <property type="entry name" value="Sortase"/>
    <property type="match status" value="1"/>
</dbReference>
<keyword evidence="1" id="KW-0378">Hydrolase</keyword>
<feature type="region of interest" description="Disordered" evidence="3">
    <location>
        <begin position="281"/>
        <end position="321"/>
    </location>
</feature>
<evidence type="ECO:0000256" key="2">
    <source>
        <dbReference type="PIRSR" id="PIRSR605754-1"/>
    </source>
</evidence>
<feature type="compositionally biased region" description="Polar residues" evidence="3">
    <location>
        <begin position="310"/>
        <end position="321"/>
    </location>
</feature>
<dbReference type="Gene3D" id="2.40.260.10">
    <property type="entry name" value="Sortase"/>
    <property type="match status" value="1"/>
</dbReference>
<dbReference type="EMBL" id="UNRR01000027">
    <property type="protein sequence ID" value="SYZ79036.1"/>
    <property type="molecule type" value="Genomic_DNA"/>
</dbReference>
<keyword evidence="4" id="KW-1133">Transmembrane helix</keyword>
<dbReference type="CDD" id="cd05827">
    <property type="entry name" value="Sortase_C"/>
    <property type="match status" value="1"/>
</dbReference>
<dbReference type="InterPro" id="IPR005754">
    <property type="entry name" value="Sortase"/>
</dbReference>
<evidence type="ECO:0000256" key="4">
    <source>
        <dbReference type="SAM" id="Phobius"/>
    </source>
</evidence>
<evidence type="ECO:0000313" key="5">
    <source>
        <dbReference type="EMBL" id="SYZ79036.1"/>
    </source>
</evidence>
<gene>
    <name evidence="5" type="ORF">TART1_1860</name>
</gene>
<keyword evidence="4" id="KW-0472">Membrane</keyword>
<feature type="compositionally biased region" description="Polar residues" evidence="3">
    <location>
        <begin position="284"/>
        <end position="303"/>
    </location>
</feature>
<feature type="transmembrane region" description="Helical" evidence="4">
    <location>
        <begin position="341"/>
        <end position="358"/>
    </location>
</feature>
<dbReference type="GO" id="GO:0016787">
    <property type="term" value="F:hydrolase activity"/>
    <property type="evidence" value="ECO:0007669"/>
    <property type="project" value="UniProtKB-KW"/>
</dbReference>
<dbReference type="InterPro" id="IPR042002">
    <property type="entry name" value="Sortase_C"/>
</dbReference>
<reference evidence="6" key="1">
    <citation type="submission" date="2018-05" db="EMBL/GenBank/DDBJ databases">
        <authorList>
            <person name="Strepis N."/>
        </authorList>
    </citation>
    <scope>NUCLEOTIDE SEQUENCE [LARGE SCALE GENOMIC DNA]</scope>
</reference>
<dbReference type="RefSeq" id="WP_119093373.1">
    <property type="nucleotide sequence ID" value="NZ_UNRR01000027.1"/>
</dbReference>
<accession>A0A383TGH1</accession>
<protein>
    <submittedName>
        <fullName evidence="5">Sortase fam: sortase</fullName>
    </submittedName>
</protein>
<feature type="active site" description="Acyl-thioester intermediate" evidence="2">
    <location>
        <position position="233"/>
    </location>
</feature>
<organism evidence="5 6">
    <name type="scientific">Trichococcus shcherbakoviae</name>
    <dbReference type="NCBI Taxonomy" id="2094020"/>
    <lineage>
        <taxon>Bacteria</taxon>
        <taxon>Bacillati</taxon>
        <taxon>Bacillota</taxon>
        <taxon>Bacilli</taxon>
        <taxon>Lactobacillales</taxon>
        <taxon>Carnobacteriaceae</taxon>
        <taxon>Trichococcus</taxon>
    </lineage>
</organism>
<dbReference type="InterPro" id="IPR023365">
    <property type="entry name" value="Sortase_dom-sf"/>
</dbReference>
<dbReference type="AlphaFoldDB" id="A0A383TGH1"/>
<feature type="active site" description="Proton donor/acceptor" evidence="2">
    <location>
        <position position="172"/>
    </location>
</feature>
<dbReference type="SUPFAM" id="SSF63817">
    <property type="entry name" value="Sortase"/>
    <property type="match status" value="1"/>
</dbReference>
<dbReference type="NCBIfam" id="TIGR01076">
    <property type="entry name" value="sortase_fam"/>
    <property type="match status" value="1"/>
</dbReference>